<name>A0A271K7G6_9HYPH</name>
<accession>A0A271K7G6</accession>
<gene>
    <name evidence="1" type="ORF">CIT31_31115</name>
</gene>
<keyword evidence="2" id="KW-1185">Reference proteome</keyword>
<reference evidence="1 2" key="1">
    <citation type="submission" date="2017-08" db="EMBL/GenBank/DDBJ databases">
        <title>Mesorhizobium wenxinae sp. nov., a novel rhizobial species isolated from root nodules of chickpea (Cicer arietinum L.).</title>
        <authorList>
            <person name="Zhang J."/>
        </authorList>
    </citation>
    <scope>NUCLEOTIDE SEQUENCE [LARGE SCALE GENOMIC DNA]</scope>
    <source>
        <strain evidence="2">WYCCWR 10019</strain>
    </source>
</reference>
<dbReference type="AlphaFoldDB" id="A0A271K7G6"/>
<sequence length="65" mass="7299">MILVFGTGFFLHRAADHAALAMVRLKNGGAGKDRSQATWLRAGSCRLRPRQTCRGAEETRRESRR</sequence>
<dbReference type="EMBL" id="NPKH01000039">
    <property type="protein sequence ID" value="PAP91691.1"/>
    <property type="molecule type" value="Genomic_DNA"/>
</dbReference>
<evidence type="ECO:0000313" key="2">
    <source>
        <dbReference type="Proteomes" id="UP000215931"/>
    </source>
</evidence>
<evidence type="ECO:0000313" key="1">
    <source>
        <dbReference type="EMBL" id="PAP91691.1"/>
    </source>
</evidence>
<dbReference type="Proteomes" id="UP000215931">
    <property type="component" value="Unassembled WGS sequence"/>
</dbReference>
<organism evidence="1 2">
    <name type="scientific">Mesorhizobium wenxiniae</name>
    <dbReference type="NCBI Taxonomy" id="2014805"/>
    <lineage>
        <taxon>Bacteria</taxon>
        <taxon>Pseudomonadati</taxon>
        <taxon>Pseudomonadota</taxon>
        <taxon>Alphaproteobacteria</taxon>
        <taxon>Hyphomicrobiales</taxon>
        <taxon>Phyllobacteriaceae</taxon>
        <taxon>Mesorhizobium</taxon>
    </lineage>
</organism>
<comment type="caution">
    <text evidence="1">The sequence shown here is derived from an EMBL/GenBank/DDBJ whole genome shotgun (WGS) entry which is preliminary data.</text>
</comment>
<protein>
    <submittedName>
        <fullName evidence="1">Uncharacterized protein</fullName>
    </submittedName>
</protein>
<proteinExistence type="predicted"/>